<accession>A0A6A5YG93</accession>
<evidence type="ECO:0000259" key="4">
    <source>
        <dbReference type="Pfam" id="PF24808"/>
    </source>
</evidence>
<feature type="signal peptide" evidence="3">
    <location>
        <begin position="1"/>
        <end position="20"/>
    </location>
</feature>
<dbReference type="PANTHER" id="PTHR38118">
    <property type="entry name" value="ANCHORED CELL WALL PROTEIN 11-RELATED"/>
    <property type="match status" value="1"/>
</dbReference>
<feature type="region of interest" description="Disordered" evidence="1">
    <location>
        <begin position="291"/>
        <end position="312"/>
    </location>
</feature>
<dbReference type="EMBL" id="ML977369">
    <property type="protein sequence ID" value="KAF2105930.1"/>
    <property type="molecule type" value="Genomic_DNA"/>
</dbReference>
<name>A0A6A5YG93_9PLEO</name>
<gene>
    <name evidence="5" type="ORF">BDV96DRAFT_676763</name>
</gene>
<proteinExistence type="predicted"/>
<keyword evidence="3" id="KW-0732">Signal</keyword>
<feature type="chain" id="PRO_5025445333" description="DUF7707 domain-containing protein" evidence="3">
    <location>
        <begin position="21"/>
        <end position="367"/>
    </location>
</feature>
<sequence length="367" mass="39350">MAHLFATLVCLQVLLGRAIAGQAPNCCDLDISTISNATKDDWCESQRTTCQTVCMVINNSTSPTINRCDAPTLEYDCACDGDYIPGELHINDLMDNYRDTIPSEKCSYWKDLCFDAAGANETASFYCSTATTCATATPVVLAFTSSATVLTTLTMTTTNTVSSTPSYSSALTGLGPLISSTTISDASTLPTTTPSAQPTSDLVFAGKRKGLSPGTKAGIALGVLLAVGILLGAVLWPLQRKRKLRKNMAELDTKRYHLDIQQSDGLEVVDPYDTMLYRRQELPSAGTLANECALPEMDGGPVTEERRESHSHRRIYSELEDTGVIQPPVVSPEAVAHEDHRASAGSPPTLSRPNIGAPLSSSFQDIM</sequence>
<keyword evidence="2" id="KW-1133">Transmembrane helix</keyword>
<evidence type="ECO:0000313" key="6">
    <source>
        <dbReference type="Proteomes" id="UP000799770"/>
    </source>
</evidence>
<keyword evidence="2" id="KW-0812">Transmembrane</keyword>
<organism evidence="5 6">
    <name type="scientific">Lophiotrema nucula</name>
    <dbReference type="NCBI Taxonomy" id="690887"/>
    <lineage>
        <taxon>Eukaryota</taxon>
        <taxon>Fungi</taxon>
        <taxon>Dikarya</taxon>
        <taxon>Ascomycota</taxon>
        <taxon>Pezizomycotina</taxon>
        <taxon>Dothideomycetes</taxon>
        <taxon>Pleosporomycetidae</taxon>
        <taxon>Pleosporales</taxon>
        <taxon>Lophiotremataceae</taxon>
        <taxon>Lophiotrema</taxon>
    </lineage>
</organism>
<evidence type="ECO:0000313" key="5">
    <source>
        <dbReference type="EMBL" id="KAF2105930.1"/>
    </source>
</evidence>
<feature type="region of interest" description="Disordered" evidence="1">
    <location>
        <begin position="334"/>
        <end position="367"/>
    </location>
</feature>
<dbReference type="PANTHER" id="PTHR38118:SF2">
    <property type="entry name" value="CDP-ALCOHOL PHOSPHATIDYLTRANSFERASE PROTEIN"/>
    <property type="match status" value="1"/>
</dbReference>
<keyword evidence="6" id="KW-1185">Reference proteome</keyword>
<dbReference type="AlphaFoldDB" id="A0A6A5YG93"/>
<protein>
    <recommendedName>
        <fullName evidence="4">DUF7707 domain-containing protein</fullName>
    </recommendedName>
</protein>
<feature type="transmembrane region" description="Helical" evidence="2">
    <location>
        <begin position="217"/>
        <end position="238"/>
    </location>
</feature>
<dbReference type="InterPro" id="IPR056124">
    <property type="entry name" value="DUF7707"/>
</dbReference>
<evidence type="ECO:0000256" key="1">
    <source>
        <dbReference type="SAM" id="MobiDB-lite"/>
    </source>
</evidence>
<reference evidence="5" key="1">
    <citation type="journal article" date="2020" name="Stud. Mycol.">
        <title>101 Dothideomycetes genomes: a test case for predicting lifestyles and emergence of pathogens.</title>
        <authorList>
            <person name="Haridas S."/>
            <person name="Albert R."/>
            <person name="Binder M."/>
            <person name="Bloem J."/>
            <person name="Labutti K."/>
            <person name="Salamov A."/>
            <person name="Andreopoulos B."/>
            <person name="Baker S."/>
            <person name="Barry K."/>
            <person name="Bills G."/>
            <person name="Bluhm B."/>
            <person name="Cannon C."/>
            <person name="Castanera R."/>
            <person name="Culley D."/>
            <person name="Daum C."/>
            <person name="Ezra D."/>
            <person name="Gonzalez J."/>
            <person name="Henrissat B."/>
            <person name="Kuo A."/>
            <person name="Liang C."/>
            <person name="Lipzen A."/>
            <person name="Lutzoni F."/>
            <person name="Magnuson J."/>
            <person name="Mondo S."/>
            <person name="Nolan M."/>
            <person name="Ohm R."/>
            <person name="Pangilinan J."/>
            <person name="Park H.-J."/>
            <person name="Ramirez L."/>
            <person name="Alfaro M."/>
            <person name="Sun H."/>
            <person name="Tritt A."/>
            <person name="Yoshinaga Y."/>
            <person name="Zwiers L.-H."/>
            <person name="Turgeon B."/>
            <person name="Goodwin S."/>
            <person name="Spatafora J."/>
            <person name="Crous P."/>
            <person name="Grigoriev I."/>
        </authorList>
    </citation>
    <scope>NUCLEOTIDE SEQUENCE</scope>
    <source>
        <strain evidence="5">CBS 627.86</strain>
    </source>
</reference>
<dbReference type="Pfam" id="PF24808">
    <property type="entry name" value="DUF7707"/>
    <property type="match status" value="1"/>
</dbReference>
<keyword evidence="2" id="KW-0472">Membrane</keyword>
<evidence type="ECO:0000256" key="2">
    <source>
        <dbReference type="SAM" id="Phobius"/>
    </source>
</evidence>
<feature type="domain" description="DUF7707" evidence="4">
    <location>
        <begin position="28"/>
        <end position="137"/>
    </location>
</feature>
<dbReference type="Proteomes" id="UP000799770">
    <property type="component" value="Unassembled WGS sequence"/>
</dbReference>
<evidence type="ECO:0000256" key="3">
    <source>
        <dbReference type="SAM" id="SignalP"/>
    </source>
</evidence>